<evidence type="ECO:0000256" key="1">
    <source>
        <dbReference type="ARBA" id="ARBA00022517"/>
    </source>
</evidence>
<keyword evidence="8" id="KW-1185">Reference proteome</keyword>
<dbReference type="Proteomes" id="UP000271098">
    <property type="component" value="Unassembled WGS sequence"/>
</dbReference>
<reference evidence="7 8" key="2">
    <citation type="submission" date="2018-11" db="EMBL/GenBank/DDBJ databases">
        <authorList>
            <consortium name="Pathogen Informatics"/>
        </authorList>
    </citation>
    <scope>NUCLEOTIDE SEQUENCE [LARGE SCALE GENOMIC DNA]</scope>
</reference>
<dbReference type="GO" id="GO:0005524">
    <property type="term" value="F:ATP binding"/>
    <property type="evidence" value="ECO:0007669"/>
    <property type="project" value="UniProtKB-KW"/>
</dbReference>
<dbReference type="GO" id="GO:0016887">
    <property type="term" value="F:ATP hydrolysis activity"/>
    <property type="evidence" value="ECO:0007669"/>
    <property type="project" value="InterPro"/>
</dbReference>
<keyword evidence="1" id="KW-0690">Ribosome biogenesis</keyword>
<dbReference type="OrthoDB" id="10251185at2759"/>
<dbReference type="WBParaSite" id="GPUH_0002518901-mRNA-1">
    <property type="protein sequence ID" value="GPUH_0002518901-mRNA-1"/>
    <property type="gene ID" value="GPUH_0002518901"/>
</dbReference>
<dbReference type="PANTHER" id="PTHR12595">
    <property type="entry name" value="POS9-ACTIVATING FACTOR FAP7-RELATED"/>
    <property type="match status" value="1"/>
</dbReference>
<evidence type="ECO:0000256" key="6">
    <source>
        <dbReference type="ARBA" id="ARBA00022840"/>
    </source>
</evidence>
<dbReference type="Pfam" id="PF13238">
    <property type="entry name" value="AAA_18"/>
    <property type="match status" value="1"/>
</dbReference>
<dbReference type="GO" id="GO:0005737">
    <property type="term" value="C:cytoplasm"/>
    <property type="evidence" value="ECO:0007669"/>
    <property type="project" value="TreeGrafter"/>
</dbReference>
<proteinExistence type="predicted"/>
<dbReference type="InterPro" id="IPR020618">
    <property type="entry name" value="Adenyl_kinase_AK6"/>
</dbReference>
<evidence type="ECO:0000313" key="9">
    <source>
        <dbReference type="WBParaSite" id="GPUH_0002518901-mRNA-1"/>
    </source>
</evidence>
<gene>
    <name evidence="7" type="ORF">GPUH_LOCUS25159</name>
</gene>
<dbReference type="InterPro" id="IPR027417">
    <property type="entry name" value="P-loop_NTPase"/>
</dbReference>
<dbReference type="GO" id="GO:0005634">
    <property type="term" value="C:nucleus"/>
    <property type="evidence" value="ECO:0007669"/>
    <property type="project" value="TreeGrafter"/>
</dbReference>
<evidence type="ECO:0000256" key="4">
    <source>
        <dbReference type="ARBA" id="ARBA00022741"/>
    </source>
</evidence>
<protein>
    <submittedName>
        <fullName evidence="9">Adenylate kinase</fullName>
    </submittedName>
</protein>
<dbReference type="Gene3D" id="3.40.50.300">
    <property type="entry name" value="P-loop containing nucleotide triphosphate hydrolases"/>
    <property type="match status" value="1"/>
</dbReference>
<keyword evidence="3" id="KW-0808">Transferase</keyword>
<name>A0A183EW18_9BILA</name>
<keyword evidence="6" id="KW-0067">ATP-binding</keyword>
<dbReference type="SUPFAM" id="SSF52540">
    <property type="entry name" value="P-loop containing nucleoside triphosphate hydrolases"/>
    <property type="match status" value="1"/>
</dbReference>
<keyword evidence="5" id="KW-0418">Kinase</keyword>
<evidence type="ECO:0000313" key="8">
    <source>
        <dbReference type="Proteomes" id="UP000271098"/>
    </source>
</evidence>
<accession>A0A183EW18</accession>
<organism evidence="9">
    <name type="scientific">Gongylonema pulchrum</name>
    <dbReference type="NCBI Taxonomy" id="637853"/>
    <lineage>
        <taxon>Eukaryota</taxon>
        <taxon>Metazoa</taxon>
        <taxon>Ecdysozoa</taxon>
        <taxon>Nematoda</taxon>
        <taxon>Chromadorea</taxon>
        <taxon>Rhabditida</taxon>
        <taxon>Spirurina</taxon>
        <taxon>Spiruromorpha</taxon>
        <taxon>Spiruroidea</taxon>
        <taxon>Gongylonematidae</taxon>
        <taxon>Gongylonema</taxon>
    </lineage>
</organism>
<evidence type="ECO:0000256" key="3">
    <source>
        <dbReference type="ARBA" id="ARBA00022679"/>
    </source>
</evidence>
<sequence length="104" mass="12521">MDDLKGRCIVEYHGAELFPQRWFDFVFVLRCNNTVLYDRLAARNYSDKKIRTNIECEIFEVLLEEARESYDEKIVYELQNETPEDLSKNLEFICNLVSQWKTEE</sequence>
<dbReference type="GO" id="GO:0006364">
    <property type="term" value="P:rRNA processing"/>
    <property type="evidence" value="ECO:0007669"/>
    <property type="project" value="UniProtKB-KW"/>
</dbReference>
<evidence type="ECO:0000313" key="7">
    <source>
        <dbReference type="EMBL" id="VDN43835.1"/>
    </source>
</evidence>
<keyword evidence="4" id="KW-0547">Nucleotide-binding</keyword>
<evidence type="ECO:0000256" key="2">
    <source>
        <dbReference type="ARBA" id="ARBA00022552"/>
    </source>
</evidence>
<dbReference type="AlphaFoldDB" id="A0A183EW18"/>
<keyword evidence="2" id="KW-0698">rRNA processing</keyword>
<dbReference type="GO" id="GO:0004017">
    <property type="term" value="F:AMP kinase activity"/>
    <property type="evidence" value="ECO:0007669"/>
    <property type="project" value="InterPro"/>
</dbReference>
<dbReference type="PANTHER" id="PTHR12595:SF0">
    <property type="entry name" value="ADENYLATE KINASE ISOENZYME 6"/>
    <property type="match status" value="1"/>
</dbReference>
<evidence type="ECO:0000256" key="5">
    <source>
        <dbReference type="ARBA" id="ARBA00022777"/>
    </source>
</evidence>
<dbReference type="EMBL" id="UYRT01103992">
    <property type="protein sequence ID" value="VDN43835.1"/>
    <property type="molecule type" value="Genomic_DNA"/>
</dbReference>
<reference evidence="9" key="1">
    <citation type="submission" date="2016-06" db="UniProtKB">
        <authorList>
            <consortium name="WormBaseParasite"/>
        </authorList>
    </citation>
    <scope>IDENTIFICATION</scope>
</reference>